<protein>
    <submittedName>
        <fullName evidence="2">Uncharacterized protein</fullName>
    </submittedName>
</protein>
<feature type="region of interest" description="Disordered" evidence="1">
    <location>
        <begin position="153"/>
        <end position="172"/>
    </location>
</feature>
<reference evidence="2 3" key="1">
    <citation type="submission" date="2022-11" db="EMBL/GenBank/DDBJ databases">
        <title>Genome Sequencing of Nocardia sp. ON39_IFM12276 and assembly.</title>
        <authorList>
            <person name="Shimojima M."/>
            <person name="Toyokawa M."/>
            <person name="Uesaka K."/>
        </authorList>
    </citation>
    <scope>NUCLEOTIDE SEQUENCE [LARGE SCALE GENOMIC DNA]</scope>
    <source>
        <strain evidence="2 3">IFM 12276</strain>
    </source>
</reference>
<proteinExistence type="predicted"/>
<evidence type="ECO:0000313" key="3">
    <source>
        <dbReference type="Proteomes" id="UP001317870"/>
    </source>
</evidence>
<dbReference type="EMBL" id="AP026978">
    <property type="protein sequence ID" value="BDT98110.1"/>
    <property type="molecule type" value="Genomic_DNA"/>
</dbReference>
<feature type="region of interest" description="Disordered" evidence="1">
    <location>
        <begin position="317"/>
        <end position="348"/>
    </location>
</feature>
<feature type="region of interest" description="Disordered" evidence="1">
    <location>
        <begin position="242"/>
        <end position="280"/>
    </location>
</feature>
<evidence type="ECO:0000256" key="1">
    <source>
        <dbReference type="SAM" id="MobiDB-lite"/>
    </source>
</evidence>
<feature type="compositionally biased region" description="Basic and acidic residues" evidence="1">
    <location>
        <begin position="159"/>
        <end position="172"/>
    </location>
</feature>
<name>A0ABN6TYU4_9NOCA</name>
<keyword evidence="3" id="KW-1185">Reference proteome</keyword>
<dbReference type="Proteomes" id="UP001317870">
    <property type="component" value="Chromosome"/>
</dbReference>
<gene>
    <name evidence="2" type="ORF">IFM12276_11390</name>
</gene>
<accession>A0ABN6TYU4</accession>
<feature type="compositionally biased region" description="Basic and acidic residues" evidence="1">
    <location>
        <begin position="271"/>
        <end position="280"/>
    </location>
</feature>
<organism evidence="2 3">
    <name type="scientific">Nocardia sputorum</name>
    <dbReference type="NCBI Taxonomy" id="2984338"/>
    <lineage>
        <taxon>Bacteria</taxon>
        <taxon>Bacillati</taxon>
        <taxon>Actinomycetota</taxon>
        <taxon>Actinomycetes</taxon>
        <taxon>Mycobacteriales</taxon>
        <taxon>Nocardiaceae</taxon>
        <taxon>Nocardia</taxon>
    </lineage>
</organism>
<evidence type="ECO:0000313" key="2">
    <source>
        <dbReference type="EMBL" id="BDT98110.1"/>
    </source>
</evidence>
<sequence length="348" mass="39876">MPGDGYDSDRNGFDNNERGRIFENGADRFFRDRENGYVIHSRTYEVGKDRIQFDKIKEDRGVTYTIEEKSGRIRGEKDEKQLRAVRELLDKNKNHQHVLRSVQGESISKEAQELIVGLLRDFPDQFTHQVIARADAREIWARGRALEQGQQLELPGVGEKARQQRQQEKAKRQEKIAELAKARDRAEKFRKMQKFREAVARGRADAPQKIQREWQVRAEAEGARQAHQTPETERARIEREAAERVAREFPVPSQYQERETADTGEQAARAAAEKEREAAIKVQDQARDAAFKELDEKGRLSEVERLVWLGQATHPQAAVRELPGHAPSVERGGTGQGQGRSRGVARDR</sequence>